<dbReference type="RefSeq" id="WP_211149183.1">
    <property type="nucleotide sequence ID" value="NZ_AP019011.1"/>
</dbReference>
<keyword evidence="2" id="KW-1185">Reference proteome</keyword>
<organism evidence="1 2">
    <name type="scientific">Fluviibacter phosphoraccumulans</name>
    <dbReference type="NCBI Taxonomy" id="1751046"/>
    <lineage>
        <taxon>Bacteria</taxon>
        <taxon>Pseudomonadati</taxon>
        <taxon>Pseudomonadota</taxon>
        <taxon>Betaproteobacteria</taxon>
        <taxon>Rhodocyclales</taxon>
        <taxon>Fluviibacteraceae</taxon>
        <taxon>Fluviibacter</taxon>
    </lineage>
</organism>
<accession>A0A679I3A2</accession>
<dbReference type="EMBL" id="AP022345">
    <property type="protein sequence ID" value="BBU68907.1"/>
    <property type="molecule type" value="Genomic_DNA"/>
</dbReference>
<dbReference type="Proteomes" id="UP000463961">
    <property type="component" value="Chromosome"/>
</dbReference>
<sequence>MGDCAGFFFYSGVIVQKALQKTLLKLGVAGCLALIVFNYPLLSLYRGYVGGLPTLYVVLFGLWLGLILIARRVADPSAMGSFKRKSNQDFE</sequence>
<gene>
    <name evidence="1" type="ORF">ICHIAU1_11900</name>
</gene>
<name>A0A679I3A2_9RHOO</name>
<evidence type="ECO:0000313" key="2">
    <source>
        <dbReference type="Proteomes" id="UP000463961"/>
    </source>
</evidence>
<evidence type="ECO:0000313" key="1">
    <source>
        <dbReference type="EMBL" id="BBU68907.1"/>
    </source>
</evidence>
<reference evidence="2" key="1">
    <citation type="submission" date="2020-01" db="EMBL/GenBank/DDBJ databases">
        <title>Phosphoaccumulans saitamaens gen. nov., sp. nov., a polyphosphate accumulating bacterium isolated from surface river water.</title>
        <authorList>
            <person name="Watanabe K."/>
            <person name="Suda W."/>
        </authorList>
    </citation>
    <scope>NUCLEOTIDE SEQUENCE [LARGE SCALE GENOMIC DNA]</scope>
    <source>
        <strain evidence="2">ICHIAU1</strain>
    </source>
</reference>
<dbReference type="AlphaFoldDB" id="A0A679I3A2"/>
<proteinExistence type="predicted"/>
<protein>
    <submittedName>
        <fullName evidence="1">Uncharacterized protein</fullName>
    </submittedName>
</protein>